<evidence type="ECO:0000313" key="3">
    <source>
        <dbReference type="EMBL" id="KAL0859075.1"/>
    </source>
</evidence>
<reference evidence="3 4" key="1">
    <citation type="submission" date="2024-06" db="EMBL/GenBank/DDBJ databases">
        <title>A chromosome-level genome assembly of beet webworm, Loxostege sticticalis.</title>
        <authorList>
            <person name="Zhang Y."/>
        </authorList>
    </citation>
    <scope>NUCLEOTIDE SEQUENCE [LARGE SCALE GENOMIC DNA]</scope>
    <source>
        <strain evidence="3">AQ026</strain>
        <tissue evidence="3">Whole body</tissue>
    </source>
</reference>
<dbReference type="EMBL" id="JBEUOH010000028">
    <property type="protein sequence ID" value="KAL0859075.1"/>
    <property type="molecule type" value="Genomic_DNA"/>
</dbReference>
<comment type="caution">
    <text evidence="3">The sequence shown here is derived from an EMBL/GenBank/DDBJ whole genome shotgun (WGS) entry which is preliminary data.</text>
</comment>
<keyword evidence="4" id="KW-1185">Reference proteome</keyword>
<gene>
    <name evidence="3" type="ORF">ABMA27_010922</name>
</gene>
<feature type="compositionally biased region" description="Polar residues" evidence="2">
    <location>
        <begin position="101"/>
        <end position="114"/>
    </location>
</feature>
<dbReference type="Proteomes" id="UP001549920">
    <property type="component" value="Unassembled WGS sequence"/>
</dbReference>
<name>A0ABR3H2N3_LOXSC</name>
<feature type="region of interest" description="Disordered" evidence="2">
    <location>
        <begin position="88"/>
        <end position="114"/>
    </location>
</feature>
<organism evidence="3 4">
    <name type="scientific">Loxostege sticticalis</name>
    <name type="common">Beet webworm moth</name>
    <dbReference type="NCBI Taxonomy" id="481309"/>
    <lineage>
        <taxon>Eukaryota</taxon>
        <taxon>Metazoa</taxon>
        <taxon>Ecdysozoa</taxon>
        <taxon>Arthropoda</taxon>
        <taxon>Hexapoda</taxon>
        <taxon>Insecta</taxon>
        <taxon>Pterygota</taxon>
        <taxon>Neoptera</taxon>
        <taxon>Endopterygota</taxon>
        <taxon>Lepidoptera</taxon>
        <taxon>Glossata</taxon>
        <taxon>Ditrysia</taxon>
        <taxon>Pyraloidea</taxon>
        <taxon>Crambidae</taxon>
        <taxon>Pyraustinae</taxon>
        <taxon>Loxostege</taxon>
    </lineage>
</organism>
<evidence type="ECO:0000313" key="4">
    <source>
        <dbReference type="Proteomes" id="UP001549920"/>
    </source>
</evidence>
<dbReference type="InterPro" id="IPR013083">
    <property type="entry name" value="Znf_RING/FYVE/PHD"/>
</dbReference>
<proteinExistence type="predicted"/>
<protein>
    <submittedName>
        <fullName evidence="3">Uncharacterized protein</fullName>
    </submittedName>
</protein>
<feature type="coiled-coil region" evidence="1">
    <location>
        <begin position="177"/>
        <end position="211"/>
    </location>
</feature>
<evidence type="ECO:0000256" key="2">
    <source>
        <dbReference type="SAM" id="MobiDB-lite"/>
    </source>
</evidence>
<dbReference type="InterPro" id="IPR011011">
    <property type="entry name" value="Znf_FYVE_PHD"/>
</dbReference>
<accession>A0ABR3H2N3</accession>
<sequence length="492" mass="57364">MNNNKTNKLVCSQCKKVIRHKQHLKCLRCKHIYDLKCANKEKLYYLMDTDRKNKWICDHCNRKKVTANTSATSTPGHSTPTLAIKKCKPQKELSEEPNPISDMSSSTPINTESVPIDTSINHITDNVTYRNKSKAVIANVPTRNSFDSLQTDIDEYEDEENTCITPQKLNRSCPDILTKSHLDHEALQQKLDNLQQKYESAEQQIDLLLSENFYLKKKIEQYKSKLCNLTSMCKSTDQLSTSIKSKTDSIKKTFRNTNKNFINESFTTETLTLTPARKNKTRPTNLSKTKTEYVPRRKINIVSTNTRNKLLKLATTKFQHRYQLCHYKLPHRGILNMLESIEEKLSSFTKDDFCVLLIGEKDFETSQNYTELVKKIRNKLIPLNHTNLIICLPTFNCGRLAQLFNRRIEIFNKILYHDIQKHKYAYLLDSNRHLTYDYLMFNMRHGAINNKGMDNVLSNLKYLVEKIQTFTTDNDYYGSCDETYGSETFFRD</sequence>
<evidence type="ECO:0000256" key="1">
    <source>
        <dbReference type="SAM" id="Coils"/>
    </source>
</evidence>
<keyword evidence="1" id="KW-0175">Coiled coil</keyword>
<dbReference type="Gene3D" id="3.30.40.10">
    <property type="entry name" value="Zinc/RING finger domain, C3HC4 (zinc finger)"/>
    <property type="match status" value="1"/>
</dbReference>
<dbReference type="SUPFAM" id="SSF57903">
    <property type="entry name" value="FYVE/PHD zinc finger"/>
    <property type="match status" value="1"/>
</dbReference>